<keyword evidence="2 5" id="KW-0812">Transmembrane</keyword>
<keyword evidence="6" id="KW-0732">Signal</keyword>
<dbReference type="InterPro" id="IPR003597">
    <property type="entry name" value="Ig_C1-set"/>
</dbReference>
<dbReference type="Gene3D" id="2.60.40.10">
    <property type="entry name" value="Immunoglobulins"/>
    <property type="match status" value="1"/>
</dbReference>
<feature type="domain" description="Ig-like" evidence="7">
    <location>
        <begin position="120"/>
        <end position="199"/>
    </location>
</feature>
<evidence type="ECO:0000256" key="4">
    <source>
        <dbReference type="ARBA" id="ARBA00023180"/>
    </source>
</evidence>
<proteinExistence type="predicted"/>
<dbReference type="InterPro" id="IPR011162">
    <property type="entry name" value="MHC_I/II-like_Ag-recog"/>
</dbReference>
<keyword evidence="5" id="KW-0472">Membrane</keyword>
<protein>
    <submittedName>
        <fullName evidence="9">Class II histocompatibility antigen, M alpha chain</fullName>
    </submittedName>
</protein>
<evidence type="ECO:0000313" key="9">
    <source>
        <dbReference type="RefSeq" id="XP_015273052.1"/>
    </source>
</evidence>
<dbReference type="InterPro" id="IPR007110">
    <property type="entry name" value="Ig-like_dom"/>
</dbReference>
<evidence type="ECO:0000256" key="6">
    <source>
        <dbReference type="SAM" id="SignalP"/>
    </source>
</evidence>
<evidence type="ECO:0000313" key="8">
    <source>
        <dbReference type="Proteomes" id="UP000694871"/>
    </source>
</evidence>
<evidence type="ECO:0000256" key="5">
    <source>
        <dbReference type="SAM" id="Phobius"/>
    </source>
</evidence>
<dbReference type="SUPFAM" id="SSF48726">
    <property type="entry name" value="Immunoglobulin"/>
    <property type="match status" value="1"/>
</dbReference>
<dbReference type="InterPro" id="IPR013783">
    <property type="entry name" value="Ig-like_fold"/>
</dbReference>
<dbReference type="InterPro" id="IPR014745">
    <property type="entry name" value="MHC_II_a/b_N"/>
</dbReference>
<evidence type="ECO:0000256" key="3">
    <source>
        <dbReference type="ARBA" id="ARBA00022989"/>
    </source>
</evidence>
<organism evidence="8 9">
    <name type="scientific">Gekko japonicus</name>
    <name type="common">Schlegel's Japanese gecko</name>
    <dbReference type="NCBI Taxonomy" id="146911"/>
    <lineage>
        <taxon>Eukaryota</taxon>
        <taxon>Metazoa</taxon>
        <taxon>Chordata</taxon>
        <taxon>Craniata</taxon>
        <taxon>Vertebrata</taxon>
        <taxon>Euteleostomi</taxon>
        <taxon>Lepidosauria</taxon>
        <taxon>Squamata</taxon>
        <taxon>Bifurcata</taxon>
        <taxon>Gekkota</taxon>
        <taxon>Gekkonidae</taxon>
        <taxon>Gekkoninae</taxon>
        <taxon>Gekko</taxon>
    </lineage>
</organism>
<reference evidence="9" key="1">
    <citation type="submission" date="2025-08" db="UniProtKB">
        <authorList>
            <consortium name="RefSeq"/>
        </authorList>
    </citation>
    <scope>IDENTIFICATION</scope>
</reference>
<feature type="transmembrane region" description="Helical" evidence="5">
    <location>
        <begin position="221"/>
        <end position="246"/>
    </location>
</feature>
<dbReference type="PANTHER" id="PTHR19944:SF50">
    <property type="entry name" value="HLA CLASS II HISTOCOMPATIBILITY ANTIGEN, DM ALPHA CHAIN"/>
    <property type="match status" value="1"/>
</dbReference>
<feature type="chain" id="PRO_5046136363" evidence="6">
    <location>
        <begin position="23"/>
        <end position="255"/>
    </location>
</feature>
<evidence type="ECO:0000256" key="1">
    <source>
        <dbReference type="ARBA" id="ARBA00004479"/>
    </source>
</evidence>
<comment type="subcellular location">
    <subcellularLocation>
        <location evidence="1">Membrane</location>
        <topology evidence="1">Single-pass type I membrane protein</topology>
    </subcellularLocation>
</comment>
<keyword evidence="4" id="KW-0325">Glycoprotein</keyword>
<dbReference type="Proteomes" id="UP000694871">
    <property type="component" value="Unplaced"/>
</dbReference>
<evidence type="ECO:0000256" key="2">
    <source>
        <dbReference type="ARBA" id="ARBA00022692"/>
    </source>
</evidence>
<feature type="signal peptide" evidence="6">
    <location>
        <begin position="1"/>
        <end position="22"/>
    </location>
</feature>
<keyword evidence="3 5" id="KW-1133">Transmembrane helix</keyword>
<keyword evidence="8" id="KW-1185">Reference proteome</keyword>
<dbReference type="Pfam" id="PF07654">
    <property type="entry name" value="C1-set"/>
    <property type="match status" value="1"/>
</dbReference>
<dbReference type="InterPro" id="IPR050160">
    <property type="entry name" value="MHC/Immunoglobulin"/>
</dbReference>
<dbReference type="InterPro" id="IPR036179">
    <property type="entry name" value="Ig-like_dom_sf"/>
</dbReference>
<dbReference type="SMART" id="SM00407">
    <property type="entry name" value="IGc1"/>
    <property type="match status" value="1"/>
</dbReference>
<dbReference type="PANTHER" id="PTHR19944">
    <property type="entry name" value="MHC CLASS II-RELATED"/>
    <property type="match status" value="1"/>
</dbReference>
<dbReference type="GeneID" id="107115806"/>
<dbReference type="PROSITE" id="PS50835">
    <property type="entry name" value="IG_LIKE"/>
    <property type="match status" value="1"/>
</dbReference>
<evidence type="ECO:0000259" key="7">
    <source>
        <dbReference type="PROSITE" id="PS50835"/>
    </source>
</evidence>
<dbReference type="RefSeq" id="XP_015273052.1">
    <property type="nucleotide sequence ID" value="XM_015417566.1"/>
</dbReference>
<sequence>MGSKRCNWGLGVWAWLWGAAAAAASLQEEPIHWFSQVFFCQRDSPFFGLAQGLDDDQLFWFDFPNSSWHARLPDFDPEVPSRVPTANVSAQRELCRDLLTLLSNISNNPEVQLPESKGIPQVEVFTRYPLELGKPNTLICSVSNLFPPSATIAWAWNGEPVTQGVSTTQVYPVGGLDFELFSYLEVTPWEGDVYSCSIQTPGDFYNGLAYWVPRDPVPSDFLETLVCGVAIAVGILLVILGILLIVKSRMPRNAE</sequence>
<accession>A0ABM1KH65</accession>
<name>A0ABM1KH65_GEKJA</name>
<gene>
    <name evidence="9" type="primary">LOC107115806</name>
</gene>
<dbReference type="Gene3D" id="3.10.320.10">
    <property type="entry name" value="Class II Histocompatibility Antigen, M Beta Chain, Chain B, domain 1"/>
    <property type="match status" value="1"/>
</dbReference>
<dbReference type="SUPFAM" id="SSF54452">
    <property type="entry name" value="MHC antigen-recognition domain"/>
    <property type="match status" value="1"/>
</dbReference>